<gene>
    <name evidence="2" type="ORF">RSOLAG22IIIB_12448</name>
</gene>
<dbReference type="SUPFAM" id="SSF52096">
    <property type="entry name" value="ClpP/crotonase"/>
    <property type="match status" value="1"/>
</dbReference>
<feature type="signal peptide" evidence="1">
    <location>
        <begin position="1"/>
        <end position="18"/>
    </location>
</feature>
<reference evidence="2 3" key="1">
    <citation type="submission" date="2015-07" db="EMBL/GenBank/DDBJ databases">
        <authorList>
            <person name="Noorani M."/>
        </authorList>
    </citation>
    <scope>NUCLEOTIDE SEQUENCE [LARGE SCALE GENOMIC DNA]</scope>
    <source>
        <strain evidence="2">BBA 69670</strain>
    </source>
</reference>
<dbReference type="PANTHER" id="PTHR37049:SF5">
    <property type="entry name" value="TAIL SPECIFIC PROTEASE DOMAIN-CONTAINING PROTEIN"/>
    <property type="match status" value="1"/>
</dbReference>
<dbReference type="EMBL" id="CYGV01001739">
    <property type="protein sequence ID" value="CUA76964.1"/>
    <property type="molecule type" value="Genomic_DNA"/>
</dbReference>
<evidence type="ECO:0000256" key="1">
    <source>
        <dbReference type="SAM" id="SignalP"/>
    </source>
</evidence>
<name>A0A0K6GF27_9AGAM</name>
<dbReference type="InterPro" id="IPR052766">
    <property type="entry name" value="S41A_metabolite_peptidase"/>
</dbReference>
<evidence type="ECO:0000313" key="3">
    <source>
        <dbReference type="Proteomes" id="UP000044841"/>
    </source>
</evidence>
<dbReference type="PANTHER" id="PTHR37049">
    <property type="entry name" value="PEPTIDASE S41 FAMILY PROTEIN"/>
    <property type="match status" value="1"/>
</dbReference>
<keyword evidence="3" id="KW-1185">Reference proteome</keyword>
<dbReference type="AlphaFoldDB" id="A0A0K6GF27"/>
<dbReference type="Gene3D" id="3.90.226.10">
    <property type="entry name" value="2-enoyl-CoA Hydratase, Chain A, domain 1"/>
    <property type="match status" value="1"/>
</dbReference>
<keyword evidence="1" id="KW-0732">Signal</keyword>
<evidence type="ECO:0000313" key="2">
    <source>
        <dbReference type="EMBL" id="CUA76964.1"/>
    </source>
</evidence>
<organism evidence="2 3">
    <name type="scientific">Rhizoctonia solani</name>
    <dbReference type="NCBI Taxonomy" id="456999"/>
    <lineage>
        <taxon>Eukaryota</taxon>
        <taxon>Fungi</taxon>
        <taxon>Dikarya</taxon>
        <taxon>Basidiomycota</taxon>
        <taxon>Agaricomycotina</taxon>
        <taxon>Agaricomycetes</taxon>
        <taxon>Cantharellales</taxon>
        <taxon>Ceratobasidiaceae</taxon>
        <taxon>Rhizoctonia</taxon>
    </lineage>
</organism>
<dbReference type="InterPro" id="IPR029045">
    <property type="entry name" value="ClpP/crotonase-like_dom_sf"/>
</dbReference>
<proteinExistence type="predicted"/>
<dbReference type="Proteomes" id="UP000044841">
    <property type="component" value="Unassembled WGS sequence"/>
</dbReference>
<protein>
    <submittedName>
        <fullName evidence="2">Uncharacterized protein</fullName>
    </submittedName>
</protein>
<feature type="chain" id="PRO_5005502889" evidence="1">
    <location>
        <begin position="19"/>
        <end position="640"/>
    </location>
</feature>
<sequence>MISSSLLITLGAAAIATGRSNERSADPCAAIAGQQYVAPSAARACLSSFAYNATIANNVMDVITKMTTAFTFEDWQKHTPAPFTESSSNLAVEFARIKSTVYATDYEFNRDLFKVINRLNDGHTVWYPTCYWDTFQNTVPAPLIALQKNGSQDIYIAPDTVEFISLLGTNFTSYYDKIGFNWKKYAGAKVVTIDGIPAWTYVNQVATNYSGNFLDHNIRVNSVFTSYRISGGAWSQRLGDFAGSIFPDQDSVILSLIAANSSETESVEFQFRAGYLGAPFTNGASYWQANCAVKNTTNGSDERDSGSTKQFKLVRKERRSVAVMNAGPAIAVGLPQHNVPTQTELLNGNGPVKVYVLPDQKTGVLMVGSFGGDYDGFQTNVSNAISKLKAANVQQLIVDTSDNEGGYVCLGQFLINALAGTNFGYAGFESVIRAQPLARKIVASYVAQGTTGMFYSSDRWAFVNNTPLPINYDYMEPPTPFTINNTPDLLSQRIYDICTPYSANLSAQAFLPASKIIIVGNGICASTCALFTGVAYEKLGIKVATFGGNPGEAMNFNGMAGNQVMGWAAFDTEVKTAGLKNDPLAPPDLLIDADYTVNWRIAYSWQNKSQPLAFHVEPAQYRIPYTEDTYMNPQNLWTYV</sequence>
<accession>A0A0K6GF27</accession>